<reference evidence="2 3" key="1">
    <citation type="submission" date="2017-11" db="EMBL/GenBank/DDBJ databases">
        <title>De-novo sequencing of pomegranate (Punica granatum L.) genome.</title>
        <authorList>
            <person name="Akparov Z."/>
            <person name="Amiraslanov A."/>
            <person name="Hajiyeva S."/>
            <person name="Abbasov M."/>
            <person name="Kaur K."/>
            <person name="Hamwieh A."/>
            <person name="Solovyev V."/>
            <person name="Salamov A."/>
            <person name="Braich B."/>
            <person name="Kosarev P."/>
            <person name="Mahmoud A."/>
            <person name="Hajiyev E."/>
            <person name="Babayeva S."/>
            <person name="Izzatullayeva V."/>
            <person name="Mammadov A."/>
            <person name="Mammadov A."/>
            <person name="Sharifova S."/>
            <person name="Ojaghi J."/>
            <person name="Eynullazada K."/>
            <person name="Bayramov B."/>
            <person name="Abdulazimova A."/>
            <person name="Shahmuradov I."/>
        </authorList>
    </citation>
    <scope>NUCLEOTIDE SEQUENCE [LARGE SCALE GENOMIC DNA]</scope>
    <source>
        <strain evidence="3">cv. AG2017</strain>
        <tissue evidence="2">Leaf</tissue>
    </source>
</reference>
<evidence type="ECO:0000313" key="3">
    <source>
        <dbReference type="Proteomes" id="UP000233551"/>
    </source>
</evidence>
<keyword evidence="1" id="KW-0732">Signal</keyword>
<comment type="caution">
    <text evidence="2">The sequence shown here is derived from an EMBL/GenBank/DDBJ whole genome shotgun (WGS) entry which is preliminary data.</text>
</comment>
<sequence length="134" mass="15056">MHRKENVKLLTYELLLALLFLFPSSSLISLTSDESTRSLFAALFPVIRQFATVHEDAASILLASRKWKKAARVHEPDLGGHAFLAGGRDLLDPNQSVDSCINFFNMTASTFEWLFGLLNPLLDYRDPHGVPIRN</sequence>
<evidence type="ECO:0000313" key="2">
    <source>
        <dbReference type="EMBL" id="PKI67373.1"/>
    </source>
</evidence>
<organism evidence="2 3">
    <name type="scientific">Punica granatum</name>
    <name type="common">Pomegranate</name>
    <dbReference type="NCBI Taxonomy" id="22663"/>
    <lineage>
        <taxon>Eukaryota</taxon>
        <taxon>Viridiplantae</taxon>
        <taxon>Streptophyta</taxon>
        <taxon>Embryophyta</taxon>
        <taxon>Tracheophyta</taxon>
        <taxon>Spermatophyta</taxon>
        <taxon>Magnoliopsida</taxon>
        <taxon>eudicotyledons</taxon>
        <taxon>Gunneridae</taxon>
        <taxon>Pentapetalae</taxon>
        <taxon>rosids</taxon>
        <taxon>malvids</taxon>
        <taxon>Myrtales</taxon>
        <taxon>Lythraceae</taxon>
        <taxon>Punica</taxon>
    </lineage>
</organism>
<dbReference type="AlphaFoldDB" id="A0A2I0KGR5"/>
<feature type="signal peptide" evidence="1">
    <location>
        <begin position="1"/>
        <end position="26"/>
    </location>
</feature>
<evidence type="ECO:0000256" key="1">
    <source>
        <dbReference type="SAM" id="SignalP"/>
    </source>
</evidence>
<accession>A0A2I0KGR5</accession>
<proteinExistence type="predicted"/>
<feature type="chain" id="PRO_5014163909" evidence="1">
    <location>
        <begin position="27"/>
        <end position="134"/>
    </location>
</feature>
<dbReference type="Proteomes" id="UP000233551">
    <property type="component" value="Unassembled WGS sequence"/>
</dbReference>
<gene>
    <name evidence="2" type="ORF">CRG98_012243</name>
</gene>
<keyword evidence="3" id="KW-1185">Reference proteome</keyword>
<name>A0A2I0KGR5_PUNGR</name>
<dbReference type="EMBL" id="PGOL01000615">
    <property type="protein sequence ID" value="PKI67373.1"/>
    <property type="molecule type" value="Genomic_DNA"/>
</dbReference>
<protein>
    <submittedName>
        <fullName evidence="2">Uncharacterized protein</fullName>
    </submittedName>
</protein>